<sequence length="137" mass="15438">MNVITCSRWWYAVSSLPSYRLVCEPHLLVVLVVSALHASFPPPCMSTNMHTISSQLVWLGAALCAPFIFQSDLNSCLSTWSLRLALNSHAPKRLNRSRTTDRQDPRPSISENSKSPAHAQLTFLVVFRPRLTPFSWT</sequence>
<proteinExistence type="predicted"/>
<dbReference type="AlphaFoldDB" id="A0A4Y7RBQ3"/>
<comment type="caution">
    <text evidence="2">The sequence shown here is derived from an EMBL/GenBank/DDBJ whole genome shotgun (WGS) entry which is preliminary data.</text>
</comment>
<evidence type="ECO:0000256" key="1">
    <source>
        <dbReference type="SAM" id="MobiDB-lite"/>
    </source>
</evidence>
<organism evidence="2 3">
    <name type="scientific">Coprinellus micaceus</name>
    <name type="common">Glistening ink-cap mushroom</name>
    <name type="synonym">Coprinus micaceus</name>
    <dbReference type="NCBI Taxonomy" id="71717"/>
    <lineage>
        <taxon>Eukaryota</taxon>
        <taxon>Fungi</taxon>
        <taxon>Dikarya</taxon>
        <taxon>Basidiomycota</taxon>
        <taxon>Agaricomycotina</taxon>
        <taxon>Agaricomycetes</taxon>
        <taxon>Agaricomycetidae</taxon>
        <taxon>Agaricales</taxon>
        <taxon>Agaricineae</taxon>
        <taxon>Psathyrellaceae</taxon>
        <taxon>Coprinellus</taxon>
    </lineage>
</organism>
<reference evidence="2 3" key="1">
    <citation type="journal article" date="2019" name="Nat. Ecol. Evol.">
        <title>Megaphylogeny resolves global patterns of mushroom evolution.</title>
        <authorList>
            <person name="Varga T."/>
            <person name="Krizsan K."/>
            <person name="Foldi C."/>
            <person name="Dima B."/>
            <person name="Sanchez-Garcia M."/>
            <person name="Sanchez-Ramirez S."/>
            <person name="Szollosi G.J."/>
            <person name="Szarkandi J.G."/>
            <person name="Papp V."/>
            <person name="Albert L."/>
            <person name="Andreopoulos W."/>
            <person name="Angelini C."/>
            <person name="Antonin V."/>
            <person name="Barry K.W."/>
            <person name="Bougher N.L."/>
            <person name="Buchanan P."/>
            <person name="Buyck B."/>
            <person name="Bense V."/>
            <person name="Catcheside P."/>
            <person name="Chovatia M."/>
            <person name="Cooper J."/>
            <person name="Damon W."/>
            <person name="Desjardin D."/>
            <person name="Finy P."/>
            <person name="Geml J."/>
            <person name="Haridas S."/>
            <person name="Hughes K."/>
            <person name="Justo A."/>
            <person name="Karasinski D."/>
            <person name="Kautmanova I."/>
            <person name="Kiss B."/>
            <person name="Kocsube S."/>
            <person name="Kotiranta H."/>
            <person name="LaButti K.M."/>
            <person name="Lechner B.E."/>
            <person name="Liimatainen K."/>
            <person name="Lipzen A."/>
            <person name="Lukacs Z."/>
            <person name="Mihaltcheva S."/>
            <person name="Morgado L.N."/>
            <person name="Niskanen T."/>
            <person name="Noordeloos M.E."/>
            <person name="Ohm R.A."/>
            <person name="Ortiz-Santana B."/>
            <person name="Ovrebo C."/>
            <person name="Racz N."/>
            <person name="Riley R."/>
            <person name="Savchenko A."/>
            <person name="Shiryaev A."/>
            <person name="Soop K."/>
            <person name="Spirin V."/>
            <person name="Szebenyi C."/>
            <person name="Tomsovsky M."/>
            <person name="Tulloss R.E."/>
            <person name="Uehling J."/>
            <person name="Grigoriev I.V."/>
            <person name="Vagvolgyi C."/>
            <person name="Papp T."/>
            <person name="Martin F.M."/>
            <person name="Miettinen O."/>
            <person name="Hibbett D.S."/>
            <person name="Nagy L.G."/>
        </authorList>
    </citation>
    <scope>NUCLEOTIDE SEQUENCE [LARGE SCALE GENOMIC DNA]</scope>
    <source>
        <strain evidence="2 3">FP101781</strain>
    </source>
</reference>
<evidence type="ECO:0000313" key="2">
    <source>
        <dbReference type="EMBL" id="TEB06414.1"/>
    </source>
</evidence>
<dbReference type="Proteomes" id="UP000298030">
    <property type="component" value="Unassembled WGS sequence"/>
</dbReference>
<name>A0A4Y7RBQ3_COPMI</name>
<accession>A0A4Y7RBQ3</accession>
<feature type="region of interest" description="Disordered" evidence="1">
    <location>
        <begin position="93"/>
        <end position="115"/>
    </location>
</feature>
<protein>
    <submittedName>
        <fullName evidence="2">Uncharacterized protein</fullName>
    </submittedName>
</protein>
<evidence type="ECO:0000313" key="3">
    <source>
        <dbReference type="Proteomes" id="UP000298030"/>
    </source>
</evidence>
<keyword evidence="3" id="KW-1185">Reference proteome</keyword>
<gene>
    <name evidence="2" type="ORF">FA13DRAFT_1163496</name>
</gene>
<dbReference type="EMBL" id="QPFP01000563">
    <property type="protein sequence ID" value="TEB06414.1"/>
    <property type="molecule type" value="Genomic_DNA"/>
</dbReference>